<dbReference type="Proteomes" id="UP000031890">
    <property type="component" value="Chromosome"/>
</dbReference>
<organism evidence="1 2">
    <name type="scientific">Corynebacterium singulare</name>
    <dbReference type="NCBI Taxonomy" id="161899"/>
    <lineage>
        <taxon>Bacteria</taxon>
        <taxon>Bacillati</taxon>
        <taxon>Actinomycetota</taxon>
        <taxon>Actinomycetes</taxon>
        <taxon>Mycobacteriales</taxon>
        <taxon>Corynebacteriaceae</taxon>
        <taxon>Corynebacterium</taxon>
    </lineage>
</organism>
<dbReference type="HOGENOM" id="CLU_103273_0_0_11"/>
<proteinExistence type="predicted"/>
<dbReference type="AlphaFoldDB" id="A0A0B6F4B7"/>
<dbReference type="EMBL" id="CP010827">
    <property type="protein sequence ID" value="AJI79290.1"/>
    <property type="molecule type" value="Genomic_DNA"/>
</dbReference>
<evidence type="ECO:0000313" key="2">
    <source>
        <dbReference type="Proteomes" id="UP000031890"/>
    </source>
</evidence>
<sequence>MTVALPTSLHVDHLLPALCPSADLNGVKLCDDGFSDSPASIQLSRTLSMAIQHGAGTTVKRVSQRALDDMGLTVRQAWDAAALNLQRRALTDRGLRFFTRPAEHSLPGAHGGLEVRTQHCTMSAWLAHPQTFVIVDNHLRRLTQAQRITYLVPDSQTVYALVDVSHHAAIELADRACELRPRHRPTLSPQPLVLANGFPLEV</sequence>
<evidence type="ECO:0000313" key="1">
    <source>
        <dbReference type="EMBL" id="AJI79290.1"/>
    </source>
</evidence>
<reference evidence="1 2" key="1">
    <citation type="journal article" date="2015" name="Genome Announc.">
        <title>Complete Genome Sequence and Annotation of Corynebacterium singulare DSM 44357, Isolated from a Human Semen Specimen.</title>
        <authorList>
            <person name="Merten M."/>
            <person name="Brinkrolf K."/>
            <person name="Albersmeier A."/>
            <person name="Kutter Y."/>
            <person name="Ruckert C."/>
            <person name="Tauch A."/>
        </authorList>
    </citation>
    <scope>NUCLEOTIDE SEQUENCE [LARGE SCALE GENOMIC DNA]</scope>
    <source>
        <strain evidence="1">IBS B52218</strain>
    </source>
</reference>
<dbReference type="OrthoDB" id="4408123at2"/>
<accession>A0A0B6F4B7</accession>
<dbReference type="KEGG" id="csx:CSING_08855"/>
<protein>
    <submittedName>
        <fullName evidence="1">Uncharacterized protein</fullName>
    </submittedName>
</protein>
<gene>
    <name evidence="1" type="ORF">CSING_08855</name>
</gene>
<name>A0A0B6F4B7_9CORY</name>
<dbReference type="RefSeq" id="WP_042531486.1">
    <property type="nucleotide sequence ID" value="NZ_CP010827.1"/>
</dbReference>
<dbReference type="STRING" id="161899.CSING_08855"/>